<keyword evidence="1" id="KW-0808">Transferase</keyword>
<dbReference type="InterPro" id="IPR036095">
    <property type="entry name" value="PTS_EIIB-like_sf"/>
</dbReference>
<dbReference type="InterPro" id="IPR036390">
    <property type="entry name" value="WH_DNA-bd_sf"/>
</dbReference>
<dbReference type="SUPFAM" id="SSF63520">
    <property type="entry name" value="PTS-regulatory domain, PRD"/>
    <property type="match status" value="2"/>
</dbReference>
<dbReference type="OrthoDB" id="9813552at2"/>
<dbReference type="Pfam" id="PF08279">
    <property type="entry name" value="HTH_11"/>
    <property type="match status" value="1"/>
</dbReference>
<dbReference type="GO" id="GO:0009401">
    <property type="term" value="P:phosphoenolpyruvate-dependent sugar phosphotransferase system"/>
    <property type="evidence" value="ECO:0007669"/>
    <property type="project" value="InterPro"/>
</dbReference>
<dbReference type="InterPro" id="IPR007737">
    <property type="entry name" value="Mga_HTH"/>
</dbReference>
<dbReference type="Pfam" id="PF00359">
    <property type="entry name" value="PTS_EIIA_2"/>
    <property type="match status" value="1"/>
</dbReference>
<dbReference type="InterPro" id="IPR036634">
    <property type="entry name" value="PRD_sf"/>
</dbReference>
<dbReference type="Pfam" id="PF00874">
    <property type="entry name" value="PRD"/>
    <property type="match status" value="2"/>
</dbReference>
<feature type="domain" description="PTS EIIA type-2" evidence="6">
    <location>
        <begin position="533"/>
        <end position="667"/>
    </location>
</feature>
<evidence type="ECO:0000259" key="7">
    <source>
        <dbReference type="PROSITE" id="PS51099"/>
    </source>
</evidence>
<dbReference type="GO" id="GO:0006355">
    <property type="term" value="P:regulation of DNA-templated transcription"/>
    <property type="evidence" value="ECO:0007669"/>
    <property type="project" value="InterPro"/>
</dbReference>
<feature type="domain" description="PRD" evidence="8">
    <location>
        <begin position="319"/>
        <end position="426"/>
    </location>
</feature>
<gene>
    <name evidence="9" type="ORF">SAMN02983006_01078</name>
</gene>
<dbReference type="Gene3D" id="3.40.930.10">
    <property type="entry name" value="Mannitol-specific EII, Chain A"/>
    <property type="match status" value="1"/>
</dbReference>
<dbReference type="InterPro" id="IPR002178">
    <property type="entry name" value="PTS_EIIA_type-2_dom"/>
</dbReference>
<dbReference type="Gene3D" id="3.40.50.2300">
    <property type="match status" value="1"/>
</dbReference>
<dbReference type="InterPro" id="IPR050661">
    <property type="entry name" value="BglG_antiterminators"/>
</dbReference>
<keyword evidence="10" id="KW-1185">Reference proteome</keyword>
<sequence length="672" mass="76780">MLAFPNKRSGKLLEILLQKESEITITELAEKFTVSARTIRSDLTKLAEWLADRKINLIKKPGSGVWLEINNTQREFLQTRLDQLKNYQAPVSPEKREKLILKYLLSAEHEHTMEELAKKLFVSRSTIYNDLTAVERWLNNYDLELERRQNFGVYVIGSEKNWRKAVAELLVDLKNDKELKLMLSNEFVEISAVEDNVYQQLADLFGELDFKRIEEIIRQVEFEAEFSFADEAITALVIHIAIALERLNKNKDVEMSNEQLAVLRSKKEFKIAEKIAIKINAEYKIEIPASEIGYISLHILGSKIQQNIENADLKHVIKNSDPETVKIAVKIINRVTKILDYDFNSDEQLLLGLILHLRTAINRLKYGLSIRNPILNKIKQNYPDVFGAAWSCSIIFQQSLDLKVNEDEIGYIALHLGASKERLAGSFKTIIVCGSGVGTSQLIASKLRRYLPHLEIVDILSTHELIKYNLAEIDFVITTIPINSDKLPVKVIKVSAFLSQFDLKQLKNQLAALKNCNAVTTDNLIEPEAVIKNLFDLEFIWPGLNLQTPTAVIKFLAKKLQNKKDIDFTEDVLEREKTSSTAVGKGIAIPHARVSNLDQQQVAVATLAKPIKWGEDKVQLIFLLNIEQSIAKKFFSYFYRIMEDDLFLERLKSAQTKAELYLLLTKGEIINE</sequence>
<dbReference type="Gene3D" id="1.10.1790.10">
    <property type="entry name" value="PRD domain"/>
    <property type="match status" value="2"/>
</dbReference>
<evidence type="ECO:0000256" key="4">
    <source>
        <dbReference type="ARBA" id="ARBA00023159"/>
    </source>
</evidence>
<evidence type="ECO:0000259" key="6">
    <source>
        <dbReference type="PROSITE" id="PS51094"/>
    </source>
</evidence>
<dbReference type="CDD" id="cd05568">
    <property type="entry name" value="PTS_IIB_bgl_like"/>
    <property type="match status" value="1"/>
</dbReference>
<evidence type="ECO:0000256" key="5">
    <source>
        <dbReference type="ARBA" id="ARBA00023163"/>
    </source>
</evidence>
<dbReference type="InterPro" id="IPR003501">
    <property type="entry name" value="PTS_EIIB_2/3"/>
</dbReference>
<dbReference type="SUPFAM" id="SSF52794">
    <property type="entry name" value="PTS system IIB component-like"/>
    <property type="match status" value="1"/>
</dbReference>
<feature type="domain" description="PTS EIIB type-2" evidence="7">
    <location>
        <begin position="427"/>
        <end position="518"/>
    </location>
</feature>
<dbReference type="Proteomes" id="UP000199006">
    <property type="component" value="Unassembled WGS sequence"/>
</dbReference>
<dbReference type="PANTHER" id="PTHR30185:SF13">
    <property type="entry name" value="LICABCH OPERON REGULATOR-RELATED"/>
    <property type="match status" value="1"/>
</dbReference>
<dbReference type="SUPFAM" id="SSF46785">
    <property type="entry name" value="Winged helix' DNA-binding domain"/>
    <property type="match status" value="2"/>
</dbReference>
<dbReference type="InterPro" id="IPR036388">
    <property type="entry name" value="WH-like_DNA-bd_sf"/>
</dbReference>
<dbReference type="InterPro" id="IPR013196">
    <property type="entry name" value="HTH_11"/>
</dbReference>
<proteinExistence type="predicted"/>
<dbReference type="InterPro" id="IPR013011">
    <property type="entry name" value="PTS_EIIB_2"/>
</dbReference>
<dbReference type="Pfam" id="PF02302">
    <property type="entry name" value="PTS_IIB"/>
    <property type="match status" value="1"/>
</dbReference>
<keyword evidence="3" id="KW-0805">Transcription regulation</keyword>
<evidence type="ECO:0000256" key="1">
    <source>
        <dbReference type="ARBA" id="ARBA00022679"/>
    </source>
</evidence>
<organism evidence="9 10">
    <name type="scientific">Halanaerobium salsuginis</name>
    <dbReference type="NCBI Taxonomy" id="29563"/>
    <lineage>
        <taxon>Bacteria</taxon>
        <taxon>Bacillati</taxon>
        <taxon>Bacillota</taxon>
        <taxon>Clostridia</taxon>
        <taxon>Halanaerobiales</taxon>
        <taxon>Halanaerobiaceae</taxon>
        <taxon>Halanaerobium</taxon>
    </lineage>
</organism>
<dbReference type="Gene3D" id="1.10.10.10">
    <property type="entry name" value="Winged helix-like DNA-binding domain superfamily/Winged helix DNA-binding domain"/>
    <property type="match status" value="2"/>
</dbReference>
<keyword evidence="2" id="KW-0677">Repeat</keyword>
<feature type="domain" description="PRD" evidence="8">
    <location>
        <begin position="204"/>
        <end position="309"/>
    </location>
</feature>
<dbReference type="PANTHER" id="PTHR30185">
    <property type="entry name" value="CRYPTIC BETA-GLUCOSIDE BGL OPERON ANTITERMINATOR"/>
    <property type="match status" value="1"/>
</dbReference>
<dbReference type="SUPFAM" id="SSF55804">
    <property type="entry name" value="Phoshotransferase/anion transport protein"/>
    <property type="match status" value="1"/>
</dbReference>
<dbReference type="STRING" id="29563.SAMN02983006_01078"/>
<keyword evidence="5" id="KW-0804">Transcription</keyword>
<dbReference type="PROSITE" id="PS00372">
    <property type="entry name" value="PTS_EIIA_TYPE_2_HIS"/>
    <property type="match status" value="1"/>
</dbReference>
<dbReference type="InterPro" id="IPR016152">
    <property type="entry name" value="PTrfase/Anion_transptr"/>
</dbReference>
<accession>A0A1I4HG99</accession>
<dbReference type="RefSeq" id="WP_089860768.1">
    <property type="nucleotide sequence ID" value="NZ_FOTI01000011.1"/>
</dbReference>
<evidence type="ECO:0000313" key="9">
    <source>
        <dbReference type="EMBL" id="SFL41202.1"/>
    </source>
</evidence>
<name>A0A1I4HG99_9FIRM</name>
<dbReference type="Pfam" id="PF05043">
    <property type="entry name" value="Mga"/>
    <property type="match status" value="1"/>
</dbReference>
<evidence type="ECO:0000256" key="2">
    <source>
        <dbReference type="ARBA" id="ARBA00022737"/>
    </source>
</evidence>
<dbReference type="PROSITE" id="PS51099">
    <property type="entry name" value="PTS_EIIB_TYPE_2"/>
    <property type="match status" value="1"/>
</dbReference>
<dbReference type="CDD" id="cd00211">
    <property type="entry name" value="PTS_IIA_fru"/>
    <property type="match status" value="1"/>
</dbReference>
<dbReference type="PROSITE" id="PS51372">
    <property type="entry name" value="PRD_2"/>
    <property type="match status" value="2"/>
</dbReference>
<evidence type="ECO:0000313" key="10">
    <source>
        <dbReference type="Proteomes" id="UP000199006"/>
    </source>
</evidence>
<dbReference type="AlphaFoldDB" id="A0A1I4HG99"/>
<dbReference type="GO" id="GO:0008982">
    <property type="term" value="F:protein-N(PI)-phosphohistidine-sugar phosphotransferase activity"/>
    <property type="evidence" value="ECO:0007669"/>
    <property type="project" value="InterPro"/>
</dbReference>
<keyword evidence="4" id="KW-0010">Activator</keyword>
<dbReference type="PROSITE" id="PS51094">
    <property type="entry name" value="PTS_EIIA_TYPE_2"/>
    <property type="match status" value="1"/>
</dbReference>
<protein>
    <submittedName>
        <fullName evidence="9">Transcriptional antiterminator</fullName>
    </submittedName>
</protein>
<dbReference type="EMBL" id="FOTI01000011">
    <property type="protein sequence ID" value="SFL41202.1"/>
    <property type="molecule type" value="Genomic_DNA"/>
</dbReference>
<dbReference type="InterPro" id="IPR011608">
    <property type="entry name" value="PRD"/>
</dbReference>
<evidence type="ECO:0000256" key="3">
    <source>
        <dbReference type="ARBA" id="ARBA00023015"/>
    </source>
</evidence>
<evidence type="ECO:0000259" key="8">
    <source>
        <dbReference type="PROSITE" id="PS51372"/>
    </source>
</evidence>
<reference evidence="9 10" key="1">
    <citation type="submission" date="2016-10" db="EMBL/GenBank/DDBJ databases">
        <authorList>
            <person name="de Groot N.N."/>
        </authorList>
    </citation>
    <scope>NUCLEOTIDE SEQUENCE [LARGE SCALE GENOMIC DNA]</scope>
    <source>
        <strain evidence="9 10">ATCC 51327</strain>
    </source>
</reference>